<sequence>GRTDTNAVDFGWDSVANDDASTLLLDVNAADGGGSAWDSYRQLGWCRTTSDADHLVPFSNSSTDPSSFYWSGGAGTEDVSFSQAGSAARAALTLNYAAPETDAIMDWFALSKANSGACDVFGVLQPMGFPDELPSSTLYNIGHTGIAGNGGVSATPSTGNSADAIGRAVVRVDSSRQFNARFEIGGGITAGIWATTRGFRFER</sequence>
<evidence type="ECO:0000313" key="1">
    <source>
        <dbReference type="EMBL" id="GAG31547.1"/>
    </source>
</evidence>
<organism evidence="1">
    <name type="scientific">marine sediment metagenome</name>
    <dbReference type="NCBI Taxonomy" id="412755"/>
    <lineage>
        <taxon>unclassified sequences</taxon>
        <taxon>metagenomes</taxon>
        <taxon>ecological metagenomes</taxon>
    </lineage>
</organism>
<accession>X0X830</accession>
<comment type="caution">
    <text evidence="1">The sequence shown here is derived from an EMBL/GenBank/DDBJ whole genome shotgun (WGS) entry which is preliminary data.</text>
</comment>
<proteinExistence type="predicted"/>
<gene>
    <name evidence="1" type="ORF">S01H1_73775</name>
</gene>
<protein>
    <submittedName>
        <fullName evidence="1">Uncharacterized protein</fullName>
    </submittedName>
</protein>
<feature type="non-terminal residue" evidence="1">
    <location>
        <position position="1"/>
    </location>
</feature>
<dbReference type="EMBL" id="BARS01049309">
    <property type="protein sequence ID" value="GAG31547.1"/>
    <property type="molecule type" value="Genomic_DNA"/>
</dbReference>
<dbReference type="AlphaFoldDB" id="X0X830"/>
<reference evidence="1" key="1">
    <citation type="journal article" date="2014" name="Front. Microbiol.">
        <title>High frequency of phylogenetically diverse reductive dehalogenase-homologous genes in deep subseafloor sedimentary metagenomes.</title>
        <authorList>
            <person name="Kawai M."/>
            <person name="Futagami T."/>
            <person name="Toyoda A."/>
            <person name="Takaki Y."/>
            <person name="Nishi S."/>
            <person name="Hori S."/>
            <person name="Arai W."/>
            <person name="Tsubouchi T."/>
            <person name="Morono Y."/>
            <person name="Uchiyama I."/>
            <person name="Ito T."/>
            <person name="Fujiyama A."/>
            <person name="Inagaki F."/>
            <person name="Takami H."/>
        </authorList>
    </citation>
    <scope>NUCLEOTIDE SEQUENCE</scope>
    <source>
        <strain evidence="1">Expedition CK06-06</strain>
    </source>
</reference>
<name>X0X830_9ZZZZ</name>